<keyword evidence="8" id="KW-0812">Transmembrane</keyword>
<dbReference type="InterPro" id="IPR036396">
    <property type="entry name" value="Cyt_P450_sf"/>
</dbReference>
<dbReference type="Proteomes" id="UP000054302">
    <property type="component" value="Unassembled WGS sequence"/>
</dbReference>
<evidence type="ECO:0000256" key="1">
    <source>
        <dbReference type="ARBA" id="ARBA00001971"/>
    </source>
</evidence>
<dbReference type="PANTHER" id="PTHR24305">
    <property type="entry name" value="CYTOCHROME P450"/>
    <property type="match status" value="1"/>
</dbReference>
<comment type="cofactor">
    <cofactor evidence="1 6">
        <name>heme</name>
        <dbReference type="ChEBI" id="CHEBI:30413"/>
    </cofactor>
</comment>
<gene>
    <name evidence="9" type="ORF">PV10_02581</name>
</gene>
<organism evidence="9 10">
    <name type="scientific">Exophiala mesophila</name>
    <name type="common">Black yeast-like fungus</name>
    <dbReference type="NCBI Taxonomy" id="212818"/>
    <lineage>
        <taxon>Eukaryota</taxon>
        <taxon>Fungi</taxon>
        <taxon>Dikarya</taxon>
        <taxon>Ascomycota</taxon>
        <taxon>Pezizomycotina</taxon>
        <taxon>Eurotiomycetes</taxon>
        <taxon>Chaetothyriomycetidae</taxon>
        <taxon>Chaetothyriales</taxon>
        <taxon>Herpotrichiellaceae</taxon>
        <taxon>Exophiala</taxon>
    </lineage>
</organism>
<dbReference type="GO" id="GO:0020037">
    <property type="term" value="F:heme binding"/>
    <property type="evidence" value="ECO:0007669"/>
    <property type="project" value="InterPro"/>
</dbReference>
<dbReference type="OrthoDB" id="1470350at2759"/>
<keyword evidence="8" id="KW-1133">Transmembrane helix</keyword>
<keyword evidence="3 6" id="KW-0479">Metal-binding</keyword>
<evidence type="ECO:0000256" key="8">
    <source>
        <dbReference type="SAM" id="Phobius"/>
    </source>
</evidence>
<keyword evidence="10" id="KW-1185">Reference proteome</keyword>
<evidence type="ECO:0000256" key="3">
    <source>
        <dbReference type="ARBA" id="ARBA00022723"/>
    </source>
</evidence>
<dbReference type="AlphaFoldDB" id="A0A0D1ZJQ1"/>
<dbReference type="OMA" id="AHRCEIT"/>
<evidence type="ECO:0000256" key="7">
    <source>
        <dbReference type="RuleBase" id="RU000461"/>
    </source>
</evidence>
<dbReference type="RefSeq" id="XP_016226431.1">
    <property type="nucleotide sequence ID" value="XM_016366913.1"/>
</dbReference>
<dbReference type="GO" id="GO:0004497">
    <property type="term" value="F:monooxygenase activity"/>
    <property type="evidence" value="ECO:0007669"/>
    <property type="project" value="UniProtKB-KW"/>
</dbReference>
<dbReference type="HOGENOM" id="CLU_001570_14_2_1"/>
<dbReference type="VEuPathDB" id="FungiDB:PV10_02581"/>
<evidence type="ECO:0000256" key="4">
    <source>
        <dbReference type="ARBA" id="ARBA00023002"/>
    </source>
</evidence>
<dbReference type="CDD" id="cd11059">
    <property type="entry name" value="CYP_fungal"/>
    <property type="match status" value="1"/>
</dbReference>
<dbReference type="InterPro" id="IPR002401">
    <property type="entry name" value="Cyt_P450_E_grp-I"/>
</dbReference>
<evidence type="ECO:0000256" key="6">
    <source>
        <dbReference type="PIRSR" id="PIRSR602401-1"/>
    </source>
</evidence>
<evidence type="ECO:0000256" key="2">
    <source>
        <dbReference type="ARBA" id="ARBA00010617"/>
    </source>
</evidence>
<dbReference type="PROSITE" id="PS00086">
    <property type="entry name" value="CYTOCHROME_P450"/>
    <property type="match status" value="1"/>
</dbReference>
<keyword evidence="7" id="KW-0503">Monooxygenase</keyword>
<dbReference type="InterPro" id="IPR001128">
    <property type="entry name" value="Cyt_P450"/>
</dbReference>
<dbReference type="InterPro" id="IPR050121">
    <property type="entry name" value="Cytochrome_P450_monoxygenase"/>
</dbReference>
<dbReference type="STRING" id="212818.A0A0D1ZJQ1"/>
<feature type="transmembrane region" description="Helical" evidence="8">
    <location>
        <begin position="12"/>
        <end position="33"/>
    </location>
</feature>
<dbReference type="GO" id="GO:0016705">
    <property type="term" value="F:oxidoreductase activity, acting on paired donors, with incorporation or reduction of molecular oxygen"/>
    <property type="evidence" value="ECO:0007669"/>
    <property type="project" value="InterPro"/>
</dbReference>
<dbReference type="Pfam" id="PF00067">
    <property type="entry name" value="p450"/>
    <property type="match status" value="1"/>
</dbReference>
<dbReference type="PRINTS" id="PR00463">
    <property type="entry name" value="EP450I"/>
</dbReference>
<feature type="binding site" description="axial binding residue" evidence="6">
    <location>
        <position position="435"/>
    </location>
    <ligand>
        <name>heme</name>
        <dbReference type="ChEBI" id="CHEBI:30413"/>
    </ligand>
    <ligandPart>
        <name>Fe</name>
        <dbReference type="ChEBI" id="CHEBI:18248"/>
    </ligandPart>
</feature>
<evidence type="ECO:0000313" key="9">
    <source>
        <dbReference type="EMBL" id="KIV94857.1"/>
    </source>
</evidence>
<comment type="similarity">
    <text evidence="2 7">Belongs to the cytochrome P450 family.</text>
</comment>
<accession>A0A0D1ZJQ1</accession>
<dbReference type="InterPro" id="IPR017972">
    <property type="entry name" value="Cyt_P450_CS"/>
</dbReference>
<dbReference type="GO" id="GO:0005506">
    <property type="term" value="F:iron ion binding"/>
    <property type="evidence" value="ECO:0007669"/>
    <property type="project" value="InterPro"/>
</dbReference>
<dbReference type="SUPFAM" id="SSF48264">
    <property type="entry name" value="Cytochrome P450"/>
    <property type="match status" value="1"/>
</dbReference>
<sequence>MISLLDVLHSKGLCLALVAVLGWILICLKRLFFSPLRNVPGPVYAKVTHLWLKKQVLSGRRLHYIHDLHKKYGPIVQIGPNEIDVSDPQMFKDVHRIGGGFLKDPWYQSFRQGDFHDVFSMIDPKEHAERRRLFAPLWTNSALHKNWEPAVIEKVKLAVANIRRDALTGEADVFKWWTFMTTDVISHLSFGESLDILKQQSRNRYIDDVEQAAKLGGIFSELPFLRYVVKFVPLRSVQDAIGADHRVSQYGHVAVVNAKSRSLSKENVFSKILAESEKDGSTMSEAEVAFEASGFIVAGSGTTAVSLTYLVWAALSHPDVQSTLETEVAKLPPDADDSLLQELPFLNAVVDETLRLYGAAPGSLPRTCPPGGFQLGGHFIPEGTTVSSQAYTLHRNEDVYHNAEKFNPSRFLDANGNFVPAKSAYAPFGAGSRTCLGVHLARMELRHGAVEFFRECRGARLAASMRPQDMDMLNFFLISPKGFVPITESRLWLLYTTKFTGSYVKDKDL</sequence>
<keyword evidence="8" id="KW-0472">Membrane</keyword>
<protein>
    <submittedName>
        <fullName evidence="9">Uncharacterized protein</fullName>
    </submittedName>
</protein>
<dbReference type="EMBL" id="KN847521">
    <property type="protein sequence ID" value="KIV94857.1"/>
    <property type="molecule type" value="Genomic_DNA"/>
</dbReference>
<reference evidence="9 10" key="1">
    <citation type="submission" date="2015-01" db="EMBL/GenBank/DDBJ databases">
        <title>The Genome Sequence of Exophiala mesophila CBS40295.</title>
        <authorList>
            <consortium name="The Broad Institute Genomics Platform"/>
            <person name="Cuomo C."/>
            <person name="de Hoog S."/>
            <person name="Gorbushina A."/>
            <person name="Stielow B."/>
            <person name="Teixiera M."/>
            <person name="Abouelleil A."/>
            <person name="Chapman S.B."/>
            <person name="Priest M."/>
            <person name="Young S.K."/>
            <person name="Wortman J."/>
            <person name="Nusbaum C."/>
            <person name="Birren B."/>
        </authorList>
    </citation>
    <scope>NUCLEOTIDE SEQUENCE [LARGE SCALE GENOMIC DNA]</scope>
    <source>
        <strain evidence="9 10">CBS 40295</strain>
    </source>
</reference>
<keyword evidence="5 6" id="KW-0408">Iron</keyword>
<dbReference type="GeneID" id="27320426"/>
<proteinExistence type="inferred from homology"/>
<name>A0A0D1ZJQ1_EXOME</name>
<keyword evidence="6 7" id="KW-0349">Heme</keyword>
<dbReference type="Gene3D" id="1.10.630.10">
    <property type="entry name" value="Cytochrome P450"/>
    <property type="match status" value="1"/>
</dbReference>
<keyword evidence="4 7" id="KW-0560">Oxidoreductase</keyword>
<evidence type="ECO:0000256" key="5">
    <source>
        <dbReference type="ARBA" id="ARBA00023004"/>
    </source>
</evidence>
<dbReference type="PRINTS" id="PR00385">
    <property type="entry name" value="P450"/>
</dbReference>
<evidence type="ECO:0000313" key="10">
    <source>
        <dbReference type="Proteomes" id="UP000054302"/>
    </source>
</evidence>
<dbReference type="PANTHER" id="PTHR24305:SF96">
    <property type="entry name" value="CYTOCHROME P450 MONOOXYGENASE STCB-RELATED"/>
    <property type="match status" value="1"/>
</dbReference>